<evidence type="ECO:0000256" key="8">
    <source>
        <dbReference type="SAM" id="Phobius"/>
    </source>
</evidence>
<proteinExistence type="inferred from homology"/>
<gene>
    <name evidence="9" type="primary">mreD</name>
    <name evidence="9" type="ORF">E7027_01420</name>
</gene>
<keyword evidence="3" id="KW-1003">Cell membrane</keyword>
<dbReference type="InterPro" id="IPR007227">
    <property type="entry name" value="Cell_shape_determining_MreD"/>
</dbReference>
<organism evidence="9 10">
    <name type="scientific">Candidatus Avelusimicrobium gallicola</name>
    <dbReference type="NCBI Taxonomy" id="2562704"/>
    <lineage>
        <taxon>Bacteria</taxon>
        <taxon>Pseudomonadati</taxon>
        <taxon>Elusimicrobiota</taxon>
        <taxon>Elusimicrobia</taxon>
        <taxon>Elusimicrobiales</taxon>
        <taxon>Elusimicrobiaceae</taxon>
        <taxon>Candidatus Avelusimicrobium</taxon>
    </lineage>
</organism>
<dbReference type="NCBIfam" id="TIGR03426">
    <property type="entry name" value="shape_MreD"/>
    <property type="match status" value="1"/>
</dbReference>
<evidence type="ECO:0000256" key="6">
    <source>
        <dbReference type="ARBA" id="ARBA00022989"/>
    </source>
</evidence>
<sequence length="162" mass="17856">MWSFCKLILLFLLATVCHWALATLFSFCGLSVNMMLVFAVAFCAVLKPVFGYSVAFLCGLFLDFFGTKLFGNNAFSFTVAACTVYALAQRFDFEAVFPQMFSVFGLTIGVAVLNTLLLYWFTSSAMWPGFWSLLGGAVVVSLVAPGVFWLVRRVLGQGIVCR</sequence>
<feature type="transmembrane region" description="Helical" evidence="8">
    <location>
        <begin position="32"/>
        <end position="62"/>
    </location>
</feature>
<evidence type="ECO:0000256" key="3">
    <source>
        <dbReference type="ARBA" id="ARBA00022475"/>
    </source>
</evidence>
<dbReference type="Proteomes" id="UP000725649">
    <property type="component" value="Unassembled WGS sequence"/>
</dbReference>
<evidence type="ECO:0000313" key="9">
    <source>
        <dbReference type="EMBL" id="MBE6420796.1"/>
    </source>
</evidence>
<reference evidence="9" key="1">
    <citation type="submission" date="2019-04" db="EMBL/GenBank/DDBJ databases">
        <title>Evolution of Biomass-Degrading Anaerobic Consortia Revealed by Metagenomics.</title>
        <authorList>
            <person name="Peng X."/>
        </authorList>
    </citation>
    <scope>NUCLEOTIDE SEQUENCE</scope>
    <source>
        <strain evidence="9">SIG66</strain>
    </source>
</reference>
<dbReference type="EMBL" id="SUVG01000002">
    <property type="protein sequence ID" value="MBE6420796.1"/>
    <property type="molecule type" value="Genomic_DNA"/>
</dbReference>
<protein>
    <submittedName>
        <fullName evidence="9">Rod shape-determining protein MreD</fullName>
    </submittedName>
</protein>
<feature type="transmembrane region" description="Helical" evidence="8">
    <location>
        <begin position="100"/>
        <end position="121"/>
    </location>
</feature>
<feature type="transmembrane region" description="Helical" evidence="8">
    <location>
        <begin position="69"/>
        <end position="88"/>
    </location>
</feature>
<evidence type="ECO:0000313" key="10">
    <source>
        <dbReference type="Proteomes" id="UP000725649"/>
    </source>
</evidence>
<comment type="subcellular location">
    <subcellularLocation>
        <location evidence="1">Cell membrane</location>
        <topology evidence="1">Multi-pass membrane protein</topology>
    </subcellularLocation>
</comment>
<feature type="transmembrane region" description="Helical" evidence="8">
    <location>
        <begin position="133"/>
        <end position="151"/>
    </location>
</feature>
<dbReference type="GO" id="GO:0008360">
    <property type="term" value="P:regulation of cell shape"/>
    <property type="evidence" value="ECO:0007669"/>
    <property type="project" value="UniProtKB-KW"/>
</dbReference>
<keyword evidence="4 8" id="KW-0812">Transmembrane</keyword>
<evidence type="ECO:0000256" key="5">
    <source>
        <dbReference type="ARBA" id="ARBA00022960"/>
    </source>
</evidence>
<dbReference type="AlphaFoldDB" id="A0A928DP27"/>
<comment type="similarity">
    <text evidence="2">Belongs to the MreD family.</text>
</comment>
<keyword evidence="6 8" id="KW-1133">Transmembrane helix</keyword>
<keyword evidence="7 8" id="KW-0472">Membrane</keyword>
<evidence type="ECO:0000256" key="4">
    <source>
        <dbReference type="ARBA" id="ARBA00022692"/>
    </source>
</evidence>
<evidence type="ECO:0000256" key="2">
    <source>
        <dbReference type="ARBA" id="ARBA00007776"/>
    </source>
</evidence>
<dbReference type="GO" id="GO:0005886">
    <property type="term" value="C:plasma membrane"/>
    <property type="evidence" value="ECO:0007669"/>
    <property type="project" value="UniProtKB-SubCell"/>
</dbReference>
<accession>A0A928DP27</accession>
<evidence type="ECO:0000256" key="1">
    <source>
        <dbReference type="ARBA" id="ARBA00004651"/>
    </source>
</evidence>
<name>A0A928DP27_9BACT</name>
<comment type="caution">
    <text evidence="9">The sequence shown here is derived from an EMBL/GenBank/DDBJ whole genome shotgun (WGS) entry which is preliminary data.</text>
</comment>
<keyword evidence="5" id="KW-0133">Cell shape</keyword>
<evidence type="ECO:0000256" key="7">
    <source>
        <dbReference type="ARBA" id="ARBA00023136"/>
    </source>
</evidence>